<gene>
    <name evidence="2" type="primary">MCCD1</name>
</gene>
<dbReference type="PANTHER" id="PTHR37877">
    <property type="entry name" value="MITOCHONDRIAL COILED-COIL DOMAIN PROTEIN 1"/>
    <property type="match status" value="1"/>
</dbReference>
<evidence type="ECO:0000256" key="1">
    <source>
        <dbReference type="SAM" id="MobiDB-lite"/>
    </source>
</evidence>
<feature type="region of interest" description="Disordered" evidence="1">
    <location>
        <begin position="34"/>
        <end position="62"/>
    </location>
</feature>
<sequence>VGLPLSWLSQCCCPLLLPSWPRAPLGYERCCYQSPKSTKQTSATGSGKMRSHPRSPQPDPTAKLAQAEELLEQQLELSQALLEGQQGVWEAHALVLKTQKRKEQRRRHRESLRGDA</sequence>
<organism evidence="2 3">
    <name type="scientific">Equus caballus</name>
    <name type="common">Horse</name>
    <dbReference type="NCBI Taxonomy" id="9796"/>
    <lineage>
        <taxon>Eukaryota</taxon>
        <taxon>Metazoa</taxon>
        <taxon>Chordata</taxon>
        <taxon>Craniata</taxon>
        <taxon>Vertebrata</taxon>
        <taxon>Euteleostomi</taxon>
        <taxon>Mammalia</taxon>
        <taxon>Eutheria</taxon>
        <taxon>Laurasiatheria</taxon>
        <taxon>Perissodactyla</taxon>
        <taxon>Equidae</taxon>
        <taxon>Equus</taxon>
    </lineage>
</organism>
<reference evidence="2 3" key="1">
    <citation type="journal article" date="2009" name="Science">
        <title>Genome sequence, comparative analysis, and population genetics of the domestic horse.</title>
        <authorList>
            <consortium name="Broad Institute Genome Sequencing Platform"/>
            <consortium name="Broad Institute Whole Genome Assembly Team"/>
            <person name="Wade C.M."/>
            <person name="Giulotto E."/>
            <person name="Sigurdsson S."/>
            <person name="Zoli M."/>
            <person name="Gnerre S."/>
            <person name="Imsland F."/>
            <person name="Lear T.L."/>
            <person name="Adelson D.L."/>
            <person name="Bailey E."/>
            <person name="Bellone R.R."/>
            <person name="Bloecker H."/>
            <person name="Distl O."/>
            <person name="Edgar R.C."/>
            <person name="Garber M."/>
            <person name="Leeb T."/>
            <person name="Mauceli E."/>
            <person name="MacLeod J.N."/>
            <person name="Penedo M.C.T."/>
            <person name="Raison J.M."/>
            <person name="Sharpe T."/>
            <person name="Vogel J."/>
            <person name="Andersson L."/>
            <person name="Antczak D.F."/>
            <person name="Biagi T."/>
            <person name="Binns M.M."/>
            <person name="Chowdhary B.P."/>
            <person name="Coleman S.J."/>
            <person name="Della Valle G."/>
            <person name="Fryc S."/>
            <person name="Guerin G."/>
            <person name="Hasegawa T."/>
            <person name="Hill E.W."/>
            <person name="Jurka J."/>
            <person name="Kiialainen A."/>
            <person name="Lindgren G."/>
            <person name="Liu J."/>
            <person name="Magnani E."/>
            <person name="Mickelson J.R."/>
            <person name="Murray J."/>
            <person name="Nergadze S.G."/>
            <person name="Onofrio R."/>
            <person name="Pedroni S."/>
            <person name="Piras M.F."/>
            <person name="Raudsepp T."/>
            <person name="Rocchi M."/>
            <person name="Roeed K.H."/>
            <person name="Ryder O.A."/>
            <person name="Searle S."/>
            <person name="Skow L."/>
            <person name="Swinburne J.E."/>
            <person name="Syvaenen A.C."/>
            <person name="Tozaki T."/>
            <person name="Valberg S.J."/>
            <person name="Vaudin M."/>
            <person name="White J.R."/>
            <person name="Zody M.C."/>
            <person name="Lander E.S."/>
            <person name="Lindblad-Toh K."/>
        </authorList>
    </citation>
    <scope>NUCLEOTIDE SEQUENCE [LARGE SCALE GENOMIC DNA]</scope>
    <source>
        <strain evidence="2 3">Thoroughbred</strain>
    </source>
</reference>
<protein>
    <submittedName>
        <fullName evidence="2">Mitochondrial coiled-coil domain 1</fullName>
    </submittedName>
</protein>
<dbReference type="Ensembl" id="ENSECAT00000095570.1">
    <property type="protein sequence ID" value="ENSECAP00000068748.1"/>
    <property type="gene ID" value="ENSECAG00000057724.1"/>
</dbReference>
<evidence type="ECO:0000313" key="2">
    <source>
        <dbReference type="Ensembl" id="ENSECAP00000068748.1"/>
    </source>
</evidence>
<evidence type="ECO:0000313" key="3">
    <source>
        <dbReference type="Proteomes" id="UP000002281"/>
    </source>
</evidence>
<accession>A0A9L0S3N5</accession>
<dbReference type="PANTHER" id="PTHR37877:SF1">
    <property type="entry name" value="MITOCHONDRIAL COILED-COIL DOMAIN PROTEIN 1"/>
    <property type="match status" value="1"/>
</dbReference>
<reference evidence="2" key="2">
    <citation type="submission" date="2025-08" db="UniProtKB">
        <authorList>
            <consortium name="Ensembl"/>
        </authorList>
    </citation>
    <scope>IDENTIFICATION</scope>
    <source>
        <strain evidence="2">Thoroughbred</strain>
    </source>
</reference>
<dbReference type="AlphaFoldDB" id="A0A9L0S3N5"/>
<feature type="compositionally biased region" description="Polar residues" evidence="1">
    <location>
        <begin position="34"/>
        <end position="45"/>
    </location>
</feature>
<keyword evidence="3" id="KW-1185">Reference proteome</keyword>
<proteinExistence type="predicted"/>
<dbReference type="Proteomes" id="UP000002281">
    <property type="component" value="Chromosome 20"/>
</dbReference>
<dbReference type="Pfam" id="PF15707">
    <property type="entry name" value="MCCD1"/>
    <property type="match status" value="1"/>
</dbReference>
<dbReference type="InterPro" id="IPR031438">
    <property type="entry name" value="MCCD1"/>
</dbReference>
<name>A0A9L0S3N5_HORSE</name>
<reference evidence="2" key="3">
    <citation type="submission" date="2025-09" db="UniProtKB">
        <authorList>
            <consortium name="Ensembl"/>
        </authorList>
    </citation>
    <scope>IDENTIFICATION</scope>
    <source>
        <strain evidence="2">Thoroughbred</strain>
    </source>
</reference>
<dbReference type="GeneTree" id="ENSGT00390000014268"/>